<protein>
    <submittedName>
        <fullName evidence="1">Uncharacterized protein</fullName>
    </submittedName>
</protein>
<keyword evidence="2" id="KW-1185">Reference proteome</keyword>
<sequence length="132" mass="14751">MSTVVAFATSPTPEWSEAEILACVAASTVKPEPAWVPNHLERPQLRAYLAARFPELRYAYAETEPGLEMVHVWLDPASGSWVQMTENLRWGPTIRSDGPRTLLYEDLICAIGDWNRDGRPDVRDVRPGQAGC</sequence>
<organism evidence="1 2">
    <name type="scientific">Prauserella marina</name>
    <dbReference type="NCBI Taxonomy" id="530584"/>
    <lineage>
        <taxon>Bacteria</taxon>
        <taxon>Bacillati</taxon>
        <taxon>Actinomycetota</taxon>
        <taxon>Actinomycetes</taxon>
        <taxon>Pseudonocardiales</taxon>
        <taxon>Pseudonocardiaceae</taxon>
        <taxon>Prauserella</taxon>
    </lineage>
</organism>
<reference evidence="1 2" key="1">
    <citation type="submission" date="2016-10" db="EMBL/GenBank/DDBJ databases">
        <authorList>
            <person name="de Groot N.N."/>
        </authorList>
    </citation>
    <scope>NUCLEOTIDE SEQUENCE [LARGE SCALE GENOMIC DNA]</scope>
    <source>
        <strain evidence="1 2">CGMCC 4.5506</strain>
    </source>
</reference>
<dbReference type="Proteomes" id="UP000199494">
    <property type="component" value="Unassembled WGS sequence"/>
</dbReference>
<dbReference type="RefSeq" id="WP_091810597.1">
    <property type="nucleotide sequence ID" value="NZ_CP016354.1"/>
</dbReference>
<dbReference type="EMBL" id="FMZE01000015">
    <property type="protein sequence ID" value="SDD95392.1"/>
    <property type="molecule type" value="Genomic_DNA"/>
</dbReference>
<accession>A0A222W163</accession>
<gene>
    <name evidence="1" type="ORF">SAMN05421630_11516</name>
</gene>
<dbReference type="AlphaFoldDB" id="A0A222W163"/>
<dbReference type="KEGG" id="pmad:BAY61_31870"/>
<dbReference type="STRING" id="530584.SAMN05421630_11516"/>
<evidence type="ECO:0000313" key="2">
    <source>
        <dbReference type="Proteomes" id="UP000199494"/>
    </source>
</evidence>
<evidence type="ECO:0000313" key="1">
    <source>
        <dbReference type="EMBL" id="SDD95392.1"/>
    </source>
</evidence>
<proteinExistence type="predicted"/>
<name>A0A222W163_9PSEU</name>